<organism evidence="2 3">
    <name type="scientific">Cryomorpha ignava</name>
    <dbReference type="NCBI Taxonomy" id="101383"/>
    <lineage>
        <taxon>Bacteria</taxon>
        <taxon>Pseudomonadati</taxon>
        <taxon>Bacteroidota</taxon>
        <taxon>Flavobacteriia</taxon>
        <taxon>Flavobacteriales</taxon>
        <taxon>Cryomorphaceae</taxon>
        <taxon>Cryomorpha</taxon>
    </lineage>
</organism>
<dbReference type="RefSeq" id="WP_163285471.1">
    <property type="nucleotide sequence ID" value="NZ_JAAGVY010000019.1"/>
</dbReference>
<dbReference type="AlphaFoldDB" id="A0A7K3WTT5"/>
<protein>
    <recommendedName>
        <fullName evidence="4">DUF4296 domain-containing protein</fullName>
    </recommendedName>
</protein>
<gene>
    <name evidence="2" type="ORF">G3O08_11245</name>
</gene>
<keyword evidence="1" id="KW-0732">Signal</keyword>
<comment type="caution">
    <text evidence="2">The sequence shown here is derived from an EMBL/GenBank/DDBJ whole genome shotgun (WGS) entry which is preliminary data.</text>
</comment>
<feature type="signal peptide" evidence="1">
    <location>
        <begin position="1"/>
        <end position="25"/>
    </location>
</feature>
<evidence type="ECO:0000313" key="3">
    <source>
        <dbReference type="Proteomes" id="UP000486602"/>
    </source>
</evidence>
<keyword evidence="3" id="KW-1185">Reference proteome</keyword>
<name>A0A7K3WTT5_9FLAO</name>
<reference evidence="2 3" key="1">
    <citation type="submission" date="2020-02" db="EMBL/GenBank/DDBJ databases">
        <title>Out from the shadows clarifying the taxonomy of the family Cryomorphaceae and related taxa by utilizing the GTDB taxonomic framework.</title>
        <authorList>
            <person name="Bowman J.P."/>
        </authorList>
    </citation>
    <scope>NUCLEOTIDE SEQUENCE [LARGE SCALE GENOMIC DNA]</scope>
    <source>
        <strain evidence="2 3">QSSC 1-22</strain>
    </source>
</reference>
<dbReference type="EMBL" id="JAAGVY010000019">
    <property type="protein sequence ID" value="NEN24075.1"/>
    <property type="molecule type" value="Genomic_DNA"/>
</dbReference>
<feature type="chain" id="PRO_5029692904" description="DUF4296 domain-containing protein" evidence="1">
    <location>
        <begin position="26"/>
        <end position="144"/>
    </location>
</feature>
<sequence>MKANYTKIYILMAIILIMTSCNYTAEEKKDVINTTEAEVYQSRQNILTTLDSSEVFFHYIIKRIENQPDSLSEIKKQFEVVSLKLEKEVSKELKKINKLGLENKITNSEADKWLNDIQESKSIVAYKKIKHLLDSLESSESQSD</sequence>
<dbReference type="Proteomes" id="UP000486602">
    <property type="component" value="Unassembled WGS sequence"/>
</dbReference>
<accession>A0A7K3WTT5</accession>
<evidence type="ECO:0008006" key="4">
    <source>
        <dbReference type="Google" id="ProtNLM"/>
    </source>
</evidence>
<proteinExistence type="predicted"/>
<evidence type="ECO:0000256" key="1">
    <source>
        <dbReference type="SAM" id="SignalP"/>
    </source>
</evidence>
<evidence type="ECO:0000313" key="2">
    <source>
        <dbReference type="EMBL" id="NEN24075.1"/>
    </source>
</evidence>
<dbReference type="PROSITE" id="PS51257">
    <property type="entry name" value="PROKAR_LIPOPROTEIN"/>
    <property type="match status" value="1"/>
</dbReference>